<name>A0A9X6RHY5_BACTV</name>
<reference evidence="2 3" key="1">
    <citation type="submission" date="2016-10" db="EMBL/GenBank/DDBJ databases">
        <title>Comparative genomics of Bacillus thuringiensis reveals a path to pathogens against multiple invertebrate hosts.</title>
        <authorList>
            <person name="Zheng J."/>
            <person name="Gao Q."/>
            <person name="Liu H."/>
            <person name="Peng D."/>
            <person name="Ruan L."/>
            <person name="Sun M."/>
        </authorList>
    </citation>
    <scope>NUCLEOTIDE SEQUENCE [LARGE SCALE GENOMIC DNA]</scope>
    <source>
        <strain evidence="2">T30001</strain>
    </source>
</reference>
<evidence type="ECO:0000256" key="1">
    <source>
        <dbReference type="SAM" id="Phobius"/>
    </source>
</evidence>
<gene>
    <name evidence="2" type="ORF">BK784_08170</name>
</gene>
<evidence type="ECO:0000313" key="3">
    <source>
        <dbReference type="Proteomes" id="UP000195160"/>
    </source>
</evidence>
<evidence type="ECO:0000313" key="2">
    <source>
        <dbReference type="EMBL" id="OUC02611.1"/>
    </source>
</evidence>
<sequence length="62" mass="7457">MSWGWKLMIWLALLNLLCFLCLIYKRGLHIDIIELELVRKRILKKNKVIANPIISRYFQEKG</sequence>
<dbReference type="AlphaFoldDB" id="A0A9X6RHY5"/>
<keyword evidence="1" id="KW-1133">Transmembrane helix</keyword>
<comment type="caution">
    <text evidence="2">The sequence shown here is derived from an EMBL/GenBank/DDBJ whole genome shotgun (WGS) entry which is preliminary data.</text>
</comment>
<keyword evidence="1" id="KW-0472">Membrane</keyword>
<feature type="transmembrane region" description="Helical" evidence="1">
    <location>
        <begin position="6"/>
        <end position="24"/>
    </location>
</feature>
<accession>A0A9X6RHY5</accession>
<dbReference type="EMBL" id="MOOV01000080">
    <property type="protein sequence ID" value="OUC02611.1"/>
    <property type="molecule type" value="Genomic_DNA"/>
</dbReference>
<organism evidence="2 3">
    <name type="scientific">Bacillus thuringiensis subsp. medellin</name>
    <dbReference type="NCBI Taxonomy" id="79672"/>
    <lineage>
        <taxon>Bacteria</taxon>
        <taxon>Bacillati</taxon>
        <taxon>Bacillota</taxon>
        <taxon>Bacilli</taxon>
        <taxon>Bacillales</taxon>
        <taxon>Bacillaceae</taxon>
        <taxon>Bacillus</taxon>
        <taxon>Bacillus cereus group</taxon>
    </lineage>
</organism>
<protein>
    <submittedName>
        <fullName evidence="2">Uncharacterized protein</fullName>
    </submittedName>
</protein>
<dbReference type="Proteomes" id="UP000195160">
    <property type="component" value="Unassembled WGS sequence"/>
</dbReference>
<keyword evidence="1" id="KW-0812">Transmembrane</keyword>
<proteinExistence type="predicted"/>